<gene>
    <name evidence="9" type="ORF">OESDEN_04397</name>
</gene>
<dbReference type="SMART" id="SM01375">
    <property type="entry name" value="Dynein_light"/>
    <property type="match status" value="1"/>
</dbReference>
<comment type="similarity">
    <text evidence="2 8">Belongs to the dynein light chain family.</text>
</comment>
<evidence type="ECO:0000313" key="9">
    <source>
        <dbReference type="EMBL" id="KHJ95652.1"/>
    </source>
</evidence>
<keyword evidence="4 8" id="KW-0493">Microtubule</keyword>
<dbReference type="EMBL" id="KN549895">
    <property type="protein sequence ID" value="KHJ95652.1"/>
    <property type="molecule type" value="Genomic_DNA"/>
</dbReference>
<reference evidence="9 10" key="1">
    <citation type="submission" date="2014-03" db="EMBL/GenBank/DDBJ databases">
        <title>Draft genome of the hookworm Oesophagostomum dentatum.</title>
        <authorList>
            <person name="Mitreva M."/>
        </authorList>
    </citation>
    <scope>NUCLEOTIDE SEQUENCE [LARGE SCALE GENOMIC DNA]</scope>
    <source>
        <strain evidence="9 10">OD-Hann</strain>
    </source>
</reference>
<dbReference type="GO" id="GO:0005874">
    <property type="term" value="C:microtubule"/>
    <property type="evidence" value="ECO:0007669"/>
    <property type="project" value="UniProtKB-KW"/>
</dbReference>
<dbReference type="Proteomes" id="UP000053660">
    <property type="component" value="Unassembled WGS sequence"/>
</dbReference>
<dbReference type="CDD" id="cd21452">
    <property type="entry name" value="DLC-like_DYNLL1_DYNLL2"/>
    <property type="match status" value="1"/>
</dbReference>
<dbReference type="InterPro" id="IPR001372">
    <property type="entry name" value="Dynein_light_chain_typ-1/2"/>
</dbReference>
<name>A0A0B1TIP3_OESDE</name>
<proteinExistence type="inferred from homology"/>
<evidence type="ECO:0000256" key="4">
    <source>
        <dbReference type="ARBA" id="ARBA00022701"/>
    </source>
</evidence>
<evidence type="ECO:0000256" key="8">
    <source>
        <dbReference type="RuleBase" id="RU365010"/>
    </source>
</evidence>
<comment type="subcellular location">
    <subcellularLocation>
        <location evidence="1 8">Cytoplasm</location>
        <location evidence="1 8">Cytoskeleton</location>
    </subcellularLocation>
</comment>
<dbReference type="PANTHER" id="PTHR11886">
    <property type="entry name" value="DYNEIN LIGHT CHAIN"/>
    <property type="match status" value="1"/>
</dbReference>
<dbReference type="OrthoDB" id="10033309at2759"/>
<evidence type="ECO:0000256" key="6">
    <source>
        <dbReference type="ARBA" id="ARBA00023175"/>
    </source>
</evidence>
<dbReference type="Gene3D" id="3.30.740.10">
    <property type="entry name" value="Protein Inhibitor Of Neuronal Nitric Oxide Synthase"/>
    <property type="match status" value="2"/>
</dbReference>
<accession>A0A0B1TIP3</accession>
<sequence length="151" mass="17160">MEKKVKPRPKAITEKSAPSKTVIIKNTDMSEEMQEHAITIAQSGIGQFQLEKRPKAIAEKCAPSKTVIIKNTDMSEEMQEYAITIAQSGIGQFQLEKDIAAYIKMEFDKMHGPSWHCVVGKNFGSYVTHETNHFIYFYVKHIAIMLFKTGF</sequence>
<keyword evidence="7 8" id="KW-0206">Cytoskeleton</keyword>
<protein>
    <recommendedName>
        <fullName evidence="8">Dynein light chain</fullName>
    </recommendedName>
</protein>
<evidence type="ECO:0000256" key="5">
    <source>
        <dbReference type="ARBA" id="ARBA00023017"/>
    </source>
</evidence>
<dbReference type="InterPro" id="IPR037177">
    <property type="entry name" value="DLC_sf"/>
</dbReference>
<evidence type="ECO:0000256" key="2">
    <source>
        <dbReference type="ARBA" id="ARBA00010156"/>
    </source>
</evidence>
<evidence type="ECO:0000256" key="3">
    <source>
        <dbReference type="ARBA" id="ARBA00022490"/>
    </source>
</evidence>
<dbReference type="InterPro" id="IPR019763">
    <property type="entry name" value="Dynein_light_1/2_CS"/>
</dbReference>
<evidence type="ECO:0000256" key="1">
    <source>
        <dbReference type="ARBA" id="ARBA00004245"/>
    </source>
</evidence>
<keyword evidence="5 8" id="KW-0243">Dynein</keyword>
<dbReference type="FunFam" id="3.30.740.10:FF:000001">
    <property type="entry name" value="Dynein light chain"/>
    <property type="match status" value="1"/>
</dbReference>
<dbReference type="PANTHER" id="PTHR11886:SF35">
    <property type="entry name" value="DYNEIN LIGHT CHAIN"/>
    <property type="match status" value="1"/>
</dbReference>
<dbReference type="PROSITE" id="PS01239">
    <property type="entry name" value="DYNEIN_LIGHT_1"/>
    <property type="match status" value="1"/>
</dbReference>
<dbReference type="SUPFAM" id="SSF54648">
    <property type="entry name" value="DLC"/>
    <property type="match status" value="1"/>
</dbReference>
<evidence type="ECO:0000256" key="7">
    <source>
        <dbReference type="ARBA" id="ARBA00023212"/>
    </source>
</evidence>
<dbReference type="GO" id="GO:0007017">
    <property type="term" value="P:microtubule-based process"/>
    <property type="evidence" value="ECO:0007669"/>
    <property type="project" value="InterPro"/>
</dbReference>
<keyword evidence="6 8" id="KW-0505">Motor protein</keyword>
<organism evidence="9 10">
    <name type="scientific">Oesophagostomum dentatum</name>
    <name type="common">Nodular worm</name>
    <dbReference type="NCBI Taxonomy" id="61180"/>
    <lineage>
        <taxon>Eukaryota</taxon>
        <taxon>Metazoa</taxon>
        <taxon>Ecdysozoa</taxon>
        <taxon>Nematoda</taxon>
        <taxon>Chromadorea</taxon>
        <taxon>Rhabditida</taxon>
        <taxon>Rhabditina</taxon>
        <taxon>Rhabditomorpha</taxon>
        <taxon>Strongyloidea</taxon>
        <taxon>Strongylidae</taxon>
        <taxon>Oesophagostomum</taxon>
    </lineage>
</organism>
<dbReference type="GO" id="GO:0045505">
    <property type="term" value="F:dynein intermediate chain binding"/>
    <property type="evidence" value="ECO:0007669"/>
    <property type="project" value="TreeGrafter"/>
</dbReference>
<keyword evidence="10" id="KW-1185">Reference proteome</keyword>
<dbReference type="AlphaFoldDB" id="A0A0B1TIP3"/>
<evidence type="ECO:0000313" key="10">
    <source>
        <dbReference type="Proteomes" id="UP000053660"/>
    </source>
</evidence>
<dbReference type="Pfam" id="PF01221">
    <property type="entry name" value="Dynein_light"/>
    <property type="match status" value="1"/>
</dbReference>
<keyword evidence="3 8" id="KW-0963">Cytoplasm</keyword>
<dbReference type="GO" id="GO:0005868">
    <property type="term" value="C:cytoplasmic dynein complex"/>
    <property type="evidence" value="ECO:0007669"/>
    <property type="project" value="TreeGrafter"/>
</dbReference>